<evidence type="ECO:0000256" key="2">
    <source>
        <dbReference type="SAM" id="Phobius"/>
    </source>
</evidence>
<name>A0A7S3NN95_9STRA</name>
<evidence type="ECO:0000256" key="3">
    <source>
        <dbReference type="SAM" id="SignalP"/>
    </source>
</evidence>
<accession>A0A7S3NN95</accession>
<sequence>MMIKFILMLLCMMIFSARCFSPPSPRIAQSISQKFYPSTLSTTQRGSRRDHCVVLSREPRRGGDNPIEEILDELPIGTILSISLLFAFPGFFLGLFNTFFVAIFVLPPLIGFGFQLWARSALLTSECPNCGAPVQGLKSSAETICFNCGTPLVQTSKRDGWRIRSKFDDDDPSSPGGGGNRKPPGSGVIDVEAIDV</sequence>
<reference evidence="4" key="1">
    <citation type="submission" date="2021-01" db="EMBL/GenBank/DDBJ databases">
        <authorList>
            <person name="Corre E."/>
            <person name="Pelletier E."/>
            <person name="Niang G."/>
            <person name="Scheremetjew M."/>
            <person name="Finn R."/>
            <person name="Kale V."/>
            <person name="Holt S."/>
            <person name="Cochrane G."/>
            <person name="Meng A."/>
            <person name="Brown T."/>
            <person name="Cohen L."/>
        </authorList>
    </citation>
    <scope>NUCLEOTIDE SEQUENCE</scope>
    <source>
        <strain evidence="4">CCMP1510</strain>
    </source>
</reference>
<gene>
    <name evidence="4" type="ORF">ALAG00032_LOCUS12098</name>
</gene>
<keyword evidence="2" id="KW-0472">Membrane</keyword>
<keyword evidence="2" id="KW-1133">Transmembrane helix</keyword>
<evidence type="ECO:0000313" key="4">
    <source>
        <dbReference type="EMBL" id="CAE0371316.1"/>
    </source>
</evidence>
<feature type="region of interest" description="Disordered" evidence="1">
    <location>
        <begin position="164"/>
        <end position="189"/>
    </location>
</feature>
<dbReference type="AlphaFoldDB" id="A0A7S3NN95"/>
<feature type="signal peptide" evidence="3">
    <location>
        <begin position="1"/>
        <end position="19"/>
    </location>
</feature>
<evidence type="ECO:0000256" key="1">
    <source>
        <dbReference type="SAM" id="MobiDB-lite"/>
    </source>
</evidence>
<feature type="chain" id="PRO_5030757432" evidence="3">
    <location>
        <begin position="20"/>
        <end position="196"/>
    </location>
</feature>
<protein>
    <submittedName>
        <fullName evidence="4">Uncharacterized protein</fullName>
    </submittedName>
</protein>
<proteinExistence type="predicted"/>
<keyword evidence="2" id="KW-0812">Transmembrane</keyword>
<organism evidence="4">
    <name type="scientific">Aureoumbra lagunensis</name>
    <dbReference type="NCBI Taxonomy" id="44058"/>
    <lineage>
        <taxon>Eukaryota</taxon>
        <taxon>Sar</taxon>
        <taxon>Stramenopiles</taxon>
        <taxon>Ochrophyta</taxon>
        <taxon>Pelagophyceae</taxon>
        <taxon>Pelagomonadales</taxon>
        <taxon>Aureoumbra</taxon>
    </lineage>
</organism>
<keyword evidence="3" id="KW-0732">Signal</keyword>
<feature type="transmembrane region" description="Helical" evidence="2">
    <location>
        <begin position="99"/>
        <end position="118"/>
    </location>
</feature>
<dbReference type="EMBL" id="HBIJ01018361">
    <property type="protein sequence ID" value="CAE0371316.1"/>
    <property type="molecule type" value="Transcribed_RNA"/>
</dbReference>